<dbReference type="Gene3D" id="1.10.10.10">
    <property type="entry name" value="Winged helix-like DNA-binding domain superfamily/Winged helix DNA-binding domain"/>
    <property type="match status" value="1"/>
</dbReference>
<dbReference type="SUPFAM" id="SSF48403">
    <property type="entry name" value="Ankyrin repeat"/>
    <property type="match status" value="1"/>
</dbReference>
<feature type="repeat" description="ANK" evidence="3">
    <location>
        <begin position="356"/>
        <end position="388"/>
    </location>
</feature>
<dbReference type="Gene3D" id="1.10.1740.10">
    <property type="match status" value="1"/>
</dbReference>
<keyword evidence="2 3" id="KW-0040">ANK repeat</keyword>
<accession>A0A1F6C9C5</accession>
<reference evidence="6 7" key="1">
    <citation type="journal article" date="2016" name="Nat. Commun.">
        <title>Thousands of microbial genomes shed light on interconnected biogeochemical processes in an aquifer system.</title>
        <authorList>
            <person name="Anantharaman K."/>
            <person name="Brown C.T."/>
            <person name="Hug L.A."/>
            <person name="Sharon I."/>
            <person name="Castelle C.J."/>
            <person name="Probst A.J."/>
            <person name="Thomas B.C."/>
            <person name="Singh A."/>
            <person name="Wilkins M.J."/>
            <person name="Karaoz U."/>
            <person name="Brodie E.L."/>
            <person name="Williams K.H."/>
            <person name="Hubbard S.S."/>
            <person name="Banfield J.F."/>
        </authorList>
    </citation>
    <scope>NUCLEOTIDE SEQUENCE [LARGE SCALE GENOMIC DNA]</scope>
    <source>
        <strain evidence="7">RIFCSPLOWO2_12_FULL_64_10</strain>
    </source>
</reference>
<organism evidence="6 7">
    <name type="scientific">Handelsmanbacteria sp. (strain RIFCSPLOWO2_12_FULL_64_10)</name>
    <dbReference type="NCBI Taxonomy" id="1817868"/>
    <lineage>
        <taxon>Bacteria</taxon>
        <taxon>Candidatus Handelsmaniibacteriota</taxon>
    </lineage>
</organism>
<dbReference type="SUPFAM" id="SSF88946">
    <property type="entry name" value="Sigma2 domain of RNA polymerase sigma factors"/>
    <property type="match status" value="1"/>
</dbReference>
<dbReference type="NCBIfam" id="TIGR02937">
    <property type="entry name" value="sigma70-ECF"/>
    <property type="match status" value="1"/>
</dbReference>
<dbReference type="InterPro" id="IPR013324">
    <property type="entry name" value="RNA_pol_sigma_r3/r4-like"/>
</dbReference>
<dbReference type="GO" id="GO:0006352">
    <property type="term" value="P:DNA-templated transcription initiation"/>
    <property type="evidence" value="ECO:0007669"/>
    <property type="project" value="InterPro"/>
</dbReference>
<dbReference type="GO" id="GO:0016987">
    <property type="term" value="F:sigma factor activity"/>
    <property type="evidence" value="ECO:0007669"/>
    <property type="project" value="InterPro"/>
</dbReference>
<dbReference type="InterPro" id="IPR036388">
    <property type="entry name" value="WH-like_DNA-bd_sf"/>
</dbReference>
<feature type="domain" description="RNA polymerase sigma-70 region 2" evidence="4">
    <location>
        <begin position="23"/>
        <end position="87"/>
    </location>
</feature>
<dbReference type="InterPro" id="IPR036770">
    <property type="entry name" value="Ankyrin_rpt-contain_sf"/>
</dbReference>
<evidence type="ECO:0000256" key="1">
    <source>
        <dbReference type="ARBA" id="ARBA00022737"/>
    </source>
</evidence>
<evidence type="ECO:0000313" key="7">
    <source>
        <dbReference type="Proteomes" id="UP000178606"/>
    </source>
</evidence>
<dbReference type="SMART" id="SM00248">
    <property type="entry name" value="ANK"/>
    <property type="match status" value="9"/>
</dbReference>
<dbReference type="CDD" id="cd06171">
    <property type="entry name" value="Sigma70_r4"/>
    <property type="match status" value="1"/>
</dbReference>
<name>A0A1F6C9C5_HANXR</name>
<protein>
    <submittedName>
        <fullName evidence="6">Uncharacterized protein</fullName>
    </submittedName>
</protein>
<dbReference type="Pfam" id="PF08281">
    <property type="entry name" value="Sigma70_r4_2"/>
    <property type="match status" value="1"/>
</dbReference>
<evidence type="ECO:0000256" key="2">
    <source>
        <dbReference type="ARBA" id="ARBA00023043"/>
    </source>
</evidence>
<feature type="repeat" description="ANK" evidence="3">
    <location>
        <begin position="462"/>
        <end position="494"/>
    </location>
</feature>
<dbReference type="InterPro" id="IPR014284">
    <property type="entry name" value="RNA_pol_sigma-70_dom"/>
</dbReference>
<dbReference type="PROSITE" id="PS50088">
    <property type="entry name" value="ANK_REPEAT"/>
    <property type="match status" value="5"/>
</dbReference>
<dbReference type="Gene3D" id="1.25.40.20">
    <property type="entry name" value="Ankyrin repeat-containing domain"/>
    <property type="match status" value="4"/>
</dbReference>
<dbReference type="InterPro" id="IPR013249">
    <property type="entry name" value="RNA_pol_sigma70_r4_t2"/>
</dbReference>
<dbReference type="SUPFAM" id="SSF88659">
    <property type="entry name" value="Sigma3 and sigma4 domains of RNA polymerase sigma factors"/>
    <property type="match status" value="1"/>
</dbReference>
<feature type="repeat" description="ANK" evidence="3">
    <location>
        <begin position="258"/>
        <end position="286"/>
    </location>
</feature>
<dbReference type="InterPro" id="IPR013325">
    <property type="entry name" value="RNA_pol_sigma_r2"/>
</dbReference>
<dbReference type="PROSITE" id="PS50297">
    <property type="entry name" value="ANK_REP_REGION"/>
    <property type="match status" value="5"/>
</dbReference>
<gene>
    <name evidence="6" type="ORF">A3F84_12290</name>
</gene>
<evidence type="ECO:0000313" key="6">
    <source>
        <dbReference type="EMBL" id="OGG45773.1"/>
    </source>
</evidence>
<comment type="caution">
    <text evidence="6">The sequence shown here is derived from an EMBL/GenBank/DDBJ whole genome shotgun (WGS) entry which is preliminary data.</text>
</comment>
<dbReference type="PANTHER" id="PTHR24198">
    <property type="entry name" value="ANKYRIN REPEAT AND PROTEIN KINASE DOMAIN-CONTAINING PROTEIN"/>
    <property type="match status" value="1"/>
</dbReference>
<proteinExistence type="predicted"/>
<dbReference type="Proteomes" id="UP000178606">
    <property type="component" value="Unassembled WGS sequence"/>
</dbReference>
<dbReference type="InterPro" id="IPR007627">
    <property type="entry name" value="RNA_pol_sigma70_r2"/>
</dbReference>
<keyword evidence="1" id="KW-0677">Repeat</keyword>
<feature type="repeat" description="ANK" evidence="3">
    <location>
        <begin position="646"/>
        <end position="678"/>
    </location>
</feature>
<dbReference type="AlphaFoldDB" id="A0A1F6C9C5"/>
<dbReference type="Pfam" id="PF12796">
    <property type="entry name" value="Ank_2"/>
    <property type="match status" value="3"/>
</dbReference>
<dbReference type="EMBL" id="MFKF01000366">
    <property type="protein sequence ID" value="OGG45773.1"/>
    <property type="molecule type" value="Genomic_DNA"/>
</dbReference>
<feature type="domain" description="RNA polymerase sigma factor 70 region 4 type 2" evidence="5">
    <location>
        <begin position="118"/>
        <end position="170"/>
    </location>
</feature>
<dbReference type="InterPro" id="IPR002110">
    <property type="entry name" value="Ankyrin_rpt"/>
</dbReference>
<sequence length="741" mass="83037">MEPLNALVLRAQSGDLDAYGAVVRRFQDMAVGYAYAVLGDFHLAEDAAQEAFIEAYSSLSGLREPAAFPGWFRRIVFKHCDRLTRGRRVPTVPLESIPEMTSSDFDPAEALERSEMKDRVLRVIQALPERERAVTTLFYINGYSQDEIGEFLDVPAKTVKSRLHTARRRLRERMIDMVKERLHENAPSRDSRFADRVSRMIQPESMKTSTYRYGVDEVDGNEAWALMCACAAGDAPRVQTILGKDPRLVNAQYWYQFPIHIAVREGHADVVRLLLEAGADPGQSRYTYNSWDKLLAVTKDRGHKDAQALLEAAIKQRFNYAPEFEQLKEAIKSRDRAQVEAILKGHPELVRASDALGNSSLHWAVLTRQLSLIDRFLELGADINTQRADGQTPAHVSINGDYWYRTRNLTPNSIRNTWAITGYLLAKGAYYTMTIAAALGDKERVEELLREDPGLAKRLDSGRGSPLYYAARFGYTHVVKLLLDYGADPNMPEDLAPRGRALFEAAAGNHLETARLLLERGADPNAEVDSSGSCLTIVDAKHPETCRPMQELLRQYGAITPPWVLSVEEMKAALREGAAVIDHEQFLHELLEKADPELIDVLLKERPDLVRRLTLTDIWGGSCPRDPGSLRKLLDHGFDPNRPNWIGRTFLHRAAERGDIEIARILLEYGADIDAVELESGGTPLAAAAREGQVEMVRFLIERGADPAVPTESPWATPLAWAEKKGHREIADILRKHGAKA</sequence>
<evidence type="ECO:0000256" key="3">
    <source>
        <dbReference type="PROSITE-ProRule" id="PRU00023"/>
    </source>
</evidence>
<dbReference type="Pfam" id="PF04542">
    <property type="entry name" value="Sigma70_r2"/>
    <property type="match status" value="1"/>
</dbReference>
<dbReference type="PANTHER" id="PTHR24198:SF165">
    <property type="entry name" value="ANKYRIN REPEAT-CONTAINING PROTEIN-RELATED"/>
    <property type="match status" value="1"/>
</dbReference>
<feature type="repeat" description="ANK" evidence="3">
    <location>
        <begin position="680"/>
        <end position="712"/>
    </location>
</feature>
<evidence type="ECO:0000259" key="5">
    <source>
        <dbReference type="Pfam" id="PF08281"/>
    </source>
</evidence>
<evidence type="ECO:0000259" key="4">
    <source>
        <dbReference type="Pfam" id="PF04542"/>
    </source>
</evidence>
<dbReference type="GO" id="GO:0003677">
    <property type="term" value="F:DNA binding"/>
    <property type="evidence" value="ECO:0007669"/>
    <property type="project" value="InterPro"/>
</dbReference>